<keyword evidence="3" id="KW-1185">Reference proteome</keyword>
<accession>A0A364NGC1</accession>
<dbReference type="PRINTS" id="PR00081">
    <property type="entry name" value="GDHRDH"/>
</dbReference>
<comment type="caution">
    <text evidence="2">The sequence shown here is derived from an EMBL/GenBank/DDBJ whole genome shotgun (WGS) entry which is preliminary data.</text>
</comment>
<evidence type="ECO:0000313" key="2">
    <source>
        <dbReference type="EMBL" id="RAR16384.1"/>
    </source>
</evidence>
<dbReference type="PANTHER" id="PTHR42345:SF2">
    <property type="entry name" value="HELICASE-LIKE PROTEIN"/>
    <property type="match status" value="1"/>
</dbReference>
<reference evidence="3" key="1">
    <citation type="submission" date="2018-05" db="EMBL/GenBank/DDBJ databases">
        <title>Draft genome sequence of Stemphylium lycopersici strain CIDEFI 213.</title>
        <authorList>
            <person name="Medina R."/>
            <person name="Franco M.E.E."/>
            <person name="Lucentini C.G."/>
            <person name="Saparrat M.C.N."/>
            <person name="Balatti P.A."/>
        </authorList>
    </citation>
    <scope>NUCLEOTIDE SEQUENCE [LARGE SCALE GENOMIC DNA]</scope>
    <source>
        <strain evidence="3">CIDEFI 213</strain>
    </source>
</reference>
<dbReference type="STRING" id="183478.A0A364NGC1"/>
<dbReference type="EMBL" id="QGDH01000003">
    <property type="protein sequence ID" value="RAR16384.1"/>
    <property type="molecule type" value="Genomic_DNA"/>
</dbReference>
<dbReference type="Gene3D" id="3.40.50.720">
    <property type="entry name" value="NAD(P)-binding Rossmann-like Domain"/>
    <property type="match status" value="1"/>
</dbReference>
<dbReference type="Proteomes" id="UP000249619">
    <property type="component" value="Unassembled WGS sequence"/>
</dbReference>
<dbReference type="Pfam" id="PF00106">
    <property type="entry name" value="adh_short"/>
    <property type="match status" value="1"/>
</dbReference>
<dbReference type="SUPFAM" id="SSF51735">
    <property type="entry name" value="NAD(P)-binding Rossmann-fold domains"/>
    <property type="match status" value="1"/>
</dbReference>
<dbReference type="InterPro" id="IPR002347">
    <property type="entry name" value="SDR_fam"/>
</dbReference>
<evidence type="ECO:0000313" key="3">
    <source>
        <dbReference type="Proteomes" id="UP000249619"/>
    </source>
</evidence>
<feature type="compositionally biased region" description="Basic and acidic residues" evidence="1">
    <location>
        <begin position="33"/>
        <end position="46"/>
    </location>
</feature>
<dbReference type="AlphaFoldDB" id="A0A364NGC1"/>
<name>A0A364NGC1_STELY</name>
<organism evidence="2 3">
    <name type="scientific">Stemphylium lycopersici</name>
    <name type="common">Tomato gray leaf spot disease fungus</name>
    <name type="synonym">Thyrospora lycopersici</name>
    <dbReference type="NCBI Taxonomy" id="183478"/>
    <lineage>
        <taxon>Eukaryota</taxon>
        <taxon>Fungi</taxon>
        <taxon>Dikarya</taxon>
        <taxon>Ascomycota</taxon>
        <taxon>Pezizomycotina</taxon>
        <taxon>Dothideomycetes</taxon>
        <taxon>Pleosporomycetidae</taxon>
        <taxon>Pleosporales</taxon>
        <taxon>Pleosporineae</taxon>
        <taxon>Pleosporaceae</taxon>
        <taxon>Stemphylium</taxon>
    </lineage>
</organism>
<dbReference type="InterPro" id="IPR036291">
    <property type="entry name" value="NAD(P)-bd_dom_sf"/>
</dbReference>
<dbReference type="PANTHER" id="PTHR42345">
    <property type="entry name" value="TPR_REGION DOMAIN-CONTAINING PROTEIN"/>
    <property type="match status" value="1"/>
</dbReference>
<protein>
    <submittedName>
        <fullName evidence="2">Nad(P)-binding protein</fullName>
    </submittedName>
</protein>
<feature type="region of interest" description="Disordered" evidence="1">
    <location>
        <begin position="805"/>
        <end position="848"/>
    </location>
</feature>
<proteinExistence type="predicted"/>
<feature type="compositionally biased region" description="Polar residues" evidence="1">
    <location>
        <begin position="47"/>
        <end position="64"/>
    </location>
</feature>
<gene>
    <name evidence="2" type="ORF">DDE83_000257</name>
</gene>
<sequence length="1215" mass="133291">MVDENAGTLLRRGSKRQRVLKFFKTWKQKQSQGRHEGSIAPEHDKTFSQASPRPTPDLTPQEQPTNPPDHGRMAPVHEAEQVRAPTPPQESKEDEAEYLNEGQLRALFAGAPQFGITSVHGRCTATASYPWNAEAATKDAADTAPLAEPAFSAATLQKHQLKAEPLPEAPKEYNGYVVDVVEVPCMLGTQGIEPGTIGFSHFLQLPKSDSLDNGLADSQSTIEFLESDKNKEILQTNPERLGIRPVELGLIYDRLSEFQDMYEAFHDSPEPMTILNNQTSGDLYANLFTKFLTPPGYDGSTDDPTGLQTQIAALLRVLGLPGIWYDFSLVEWRIRLGQILWSEQEPTPEHEPQPLWTEREILLLQITLACELLLRLDAFTNADATDAAVRLRINPQDVEGFLHNKTRKVDWDLVLARRFLDNIAITRGNDTHTTPKPKSRGLMSLFAQNAHHELPQSNLILFPQHQARQMAGFLHFATTIQWPGLDAVYADLVRKLGPQDETEDVTPTSSSGKLLDSATPSGISVYGTPLQTPLTSGHQLDSYFGQVGKPVLNRNNSRAFRMALSPTSSLPEGQSKTVVNNVGGWLSRSYLTGLVLPGEAISHFLISTLLENDAAAIANLGDSANLYGGFTFGGRSFWSKNSVVGRILACVKGSTECMGWVSCPKLPECLAERWYSIHSEMLPYGNRMRDRDGSDIVSGDSAVVPGGFTTSVKSEDFVLPRDLDPTPATSISFTQWDLSPLNPDLVDGDSVTGPPTESDIHSPSMRFVLSDTAVSHTLTLGYDVQFVTSWPCTNAASAPPTFTHRPKVLRRSVTGTLSRSSSKHSETLSRRNSHGFEPLLSHPPDAADIAPKRMYDSAVEGSVTSSKPMEGHMLHKSYSHKVVPVTDVLDPDFLLPFELHTSKSSDRLLALSQSLESEAETIKENKKAVLVLDSRASPDSELLARAWCADKGLHALNTANKPVIAVVGAGPGIGEAVAHRFAAEGFVVALLARTEEVLQTMTRTINNDIGPSTAHYYITDLRVEDTVTSSFQRIRAELGPVTVLVYNAGARRVNGRSLIDTTSEEFENFTKINLFGAFWASKLVLPDMLAAGKGTILFTSATGALRGMPGLASFSPGKFGLRSLCQVITREYQAKGIHAVNIIVDGPVDGKLIGGVMKRHWERTGQTDKAADVESHLVQPKDLAQTYWFLHCQPKSTWTQELDVRAMKETLFTKL</sequence>
<evidence type="ECO:0000256" key="1">
    <source>
        <dbReference type="SAM" id="MobiDB-lite"/>
    </source>
</evidence>
<feature type="region of interest" description="Disordered" evidence="1">
    <location>
        <begin position="21"/>
        <end position="73"/>
    </location>
</feature>